<reference evidence="1 2" key="1">
    <citation type="journal article" date="2022" name="DNA Res.">
        <title>Chromosomal-level genome assembly of the orchid tree Bauhinia variegata (Leguminosae; Cercidoideae) supports the allotetraploid origin hypothesis of Bauhinia.</title>
        <authorList>
            <person name="Zhong Y."/>
            <person name="Chen Y."/>
            <person name="Zheng D."/>
            <person name="Pang J."/>
            <person name="Liu Y."/>
            <person name="Luo S."/>
            <person name="Meng S."/>
            <person name="Qian L."/>
            <person name="Wei D."/>
            <person name="Dai S."/>
            <person name="Zhou R."/>
        </authorList>
    </citation>
    <scope>NUCLEOTIDE SEQUENCE [LARGE SCALE GENOMIC DNA]</scope>
    <source>
        <strain evidence="1">BV-YZ2020</strain>
    </source>
</reference>
<sequence>MVKFATVLSRESIVDIEGVVSVPSTPIKFATQQVEVQVRKLHCVSRAVRILPINIEDAARSELEIENALQVC</sequence>
<gene>
    <name evidence="1" type="ORF">L6164_015814</name>
</gene>
<organism evidence="1 2">
    <name type="scientific">Bauhinia variegata</name>
    <name type="common">Purple orchid tree</name>
    <name type="synonym">Phanera variegata</name>
    <dbReference type="NCBI Taxonomy" id="167791"/>
    <lineage>
        <taxon>Eukaryota</taxon>
        <taxon>Viridiplantae</taxon>
        <taxon>Streptophyta</taxon>
        <taxon>Embryophyta</taxon>
        <taxon>Tracheophyta</taxon>
        <taxon>Spermatophyta</taxon>
        <taxon>Magnoliopsida</taxon>
        <taxon>eudicotyledons</taxon>
        <taxon>Gunneridae</taxon>
        <taxon>Pentapetalae</taxon>
        <taxon>rosids</taxon>
        <taxon>fabids</taxon>
        <taxon>Fabales</taxon>
        <taxon>Fabaceae</taxon>
        <taxon>Cercidoideae</taxon>
        <taxon>Cercideae</taxon>
        <taxon>Bauhiniinae</taxon>
        <taxon>Bauhinia</taxon>
    </lineage>
</organism>
<dbReference type="EMBL" id="CM039431">
    <property type="protein sequence ID" value="KAI4337390.1"/>
    <property type="molecule type" value="Genomic_DNA"/>
</dbReference>
<evidence type="ECO:0000313" key="1">
    <source>
        <dbReference type="EMBL" id="KAI4337390.1"/>
    </source>
</evidence>
<accession>A0ACB9NLQ2</accession>
<comment type="caution">
    <text evidence="1">The sequence shown here is derived from an EMBL/GenBank/DDBJ whole genome shotgun (WGS) entry which is preliminary data.</text>
</comment>
<evidence type="ECO:0000313" key="2">
    <source>
        <dbReference type="Proteomes" id="UP000828941"/>
    </source>
</evidence>
<dbReference type="Proteomes" id="UP000828941">
    <property type="component" value="Chromosome 6"/>
</dbReference>
<protein>
    <submittedName>
        <fullName evidence="1">Uncharacterized protein</fullName>
    </submittedName>
</protein>
<proteinExistence type="predicted"/>
<name>A0ACB9NLQ2_BAUVA</name>
<keyword evidence="2" id="KW-1185">Reference proteome</keyword>